<keyword evidence="2" id="KW-0472">Membrane</keyword>
<organism evidence="5 6">
    <name type="scientific">Microlunatus soli</name>
    <dbReference type="NCBI Taxonomy" id="630515"/>
    <lineage>
        <taxon>Bacteria</taxon>
        <taxon>Bacillati</taxon>
        <taxon>Actinomycetota</taxon>
        <taxon>Actinomycetes</taxon>
        <taxon>Propionibacteriales</taxon>
        <taxon>Propionibacteriaceae</taxon>
        <taxon>Microlunatus</taxon>
    </lineage>
</organism>
<feature type="region of interest" description="Disordered" evidence="1">
    <location>
        <begin position="1290"/>
        <end position="1338"/>
    </location>
</feature>
<feature type="domain" description="DUF11" evidence="3">
    <location>
        <begin position="56"/>
        <end position="187"/>
    </location>
</feature>
<evidence type="ECO:0000259" key="3">
    <source>
        <dbReference type="Pfam" id="PF01345"/>
    </source>
</evidence>
<accession>A0A1H1YYH1</accession>
<feature type="region of interest" description="Disordered" evidence="1">
    <location>
        <begin position="330"/>
        <end position="361"/>
    </location>
</feature>
<keyword evidence="2" id="KW-0812">Transmembrane</keyword>
<dbReference type="STRING" id="630515.SAMN04489812_4858"/>
<name>A0A1H1YYH1_9ACTN</name>
<feature type="domain" description="DUF5979" evidence="4">
    <location>
        <begin position="2527"/>
        <end position="2631"/>
    </location>
</feature>
<feature type="region of interest" description="Disordered" evidence="1">
    <location>
        <begin position="202"/>
        <end position="230"/>
    </location>
</feature>
<sequence>MIHRQIRRTGGAAGRSQWVRRGWRRVRRPIAGALAFGMLASGLVAPRAQAEDPGELTVDKTASVTDVEPGDTFEYSIVVTCTNIGSGGCTSAQLTDTLPEGISLNPGPEAISVTGADGTATGTADGFTVDFTDPLTDPAGGQGMADGSTATITVPVVVDEDIDPELDGTDLINTATADGSNTEPASDTATVVPSIPITLAASTDKSFDPDSGIANPGTATTLSLSGGNDSNVPVDEITLTDPTDPPGAFEYLGLTDAPDVTLPAGAEQVQVDVYVDGNWINGPPGPPPAILPDGVDPADVQGIRIHLISTDGADIAPDATGTVDVPLEQRDNIDDAGTGPLANEVSTTVTRDGDESDPTTADADYTVQSADIDLAASKSFDPDIIAAGSDSTVTIGATNTSDRTLDTLTITEPDPDGDNNIFTDGLTFSGWGDDIQWPAGATGASVTYTYADGSSETLDADAPNTLPEPDDSKTVTGFTVEFTGDITAGAEASIPFAVTADEDQDADEIDHPNTISADSTASGGYHGHATADDTLTTIVRRIAIDTDKTIVPSEIYSIPGQTALVELSGRITDFPDSTTTANDIVVQDPADPDDSDWYDAFAPTGVVETPIPANATLTVEYYNGTEWVPVPGMEDVPGPDTFTGDFPPEVVENAQGIRFDYHSDDGFPPGTEVNPNINFTLKDSAAGQDIDVEDCANSQALSAQSDVPDAQSDPVCRSIHIQPLTPGNGDIIDKDWDAPKAVGERTQEAAGLTIHWSTSGANNIDQMIISDVPDPSAAGLDQSVFDSFDLVRIDPITADMDPHLTYDHVTGVELYSLSQDQWIEAPNDPCPAACDGTFPGYDLSAESQADTIAFRLTFEESPTRIDRIPGNPEAPPVGSGVARSSGNDRDIHPVFRIRDELRSDPDDPVLAEDAYNVDGETGQVRNDAQASVIVDGDDIVDQDASDIIAITPVNVTAQITKDWSGGPLGVPEPGTADFPDEYPTGRVHLAGENTTPRKVDSLTIRELEAAEPFDVFNLQGFVDITEPGSIGATDVTVTLHLATGGTRELTRDQALSATEAELSDVAGFVVTYSGRITSEGIANITFDTRLRPTHRSDGTPVTATDDSPVNNLAAAQVSDLDDYPGVEPRTNTDADPAQIELEPRGVGLAVTKDISPASQTEPDDSPVTVTLTGQPSGPSRTNWMQLTDDDQTFFNAYDFTGFGDFAFTAPIDRVRVDAYTGGTFTAAGGDVVRTGGQWVNGTAGTALALPDGVTADQVQGLRFTFTKADGSIWENPSNPTQTVLLQVQRRDDLRSGGPVTTDLAGNDPMPGEDDPGVSSDDVHGENRAADTVNGEPLTAEDDATDSILYQHSQNSVEVNKTPTGAQPPAADIPYTLTFTNNGQTPITNPVITDHIPSDADGPLLVKDPDLADGDSGYTYALQGDAPDPPNGSALPTDAAGTADEVTVAEDPTLLTFTFPEGTVLEVGQTYTITTALQFRTGLPGNTDVTNTTGITGDRPWDECAQSLDDDSGECQASTTVYPTRAGALRGVKMVKANDDELGVLNTRDDPDGCQPNDDGFYVSGCVPVTKPGGTDTWRFEFTNTGNLPQDKVYAIDRLPTPGDTGAITSLERGSQWTPEPFRLSFAGATKGTVSQIRVSYDTDQDLCTEDLDSLQGCPDGEWTALTTVDDPQPGDGIDLPADATAVKIETDFVEDMLQPTGSVSFDAQTRAPAQSETAGQDTIAWNTVAVAAETNDDGNLALAPKSEGNKVGAALATGPLEVEKRIEGPAADHAPEQFQLTLHCTSSGEDVDLGDNATITVTPGQPTRVDDLPWGSECTLSEDDAAGASDFDATTVTVGRDDQTVPVVIATNTYDDASLSLTKGLGDTAVDQNGDPVAYGPFSFDVDCTFLGDPVYADGYGPGNPMVATFDASETVTFTELPAGSECTATETDNGGASGTAWSLNGDDYTDGDIAELTLDPDGGGGTVTNAVAFRNDFPTTQLLIKKNVTGPGAATYGAGPFTVHLHCENPADDAVVYDNDIELGGDQPLSATVDDLYDGASCEVTEPGTGGANSTTIDPDGPFTVTGDDPEDPVTVTVANDFQVAPVTVTKVISGSGEDLVPDGTEFTVQLTCTRQVDGETVPVPIPADGVKTLTTPDDLEAGYRGLPVGATCTLAELDDGDATDTTITPDGPFTIGDTDGVEITVDNEYQAGSVQILKQITGGGADQLADGTQFSVQLTCTTTVNGETVPVPLPEDGVQALTTPDDLEADYADIPVGSECTAAETDQAGATTTTIEPDGPFTVGTQDEPVTVTATNDYSVAPVRVIKKITGDGAAQVPDDTEFSIQLTCSTDFGGNEMPVDLPEAGVKTLTKANGLQAAYTDIPVGAQCQAEELSSGSATSTTIDPDGPFTVGVADPDKPLTVTVSNDYPVGSVQVIKKLTGDGAAQVATDTEFRIQLTCTTRYGGDPVPVPLPDDGVTTLTKADGLEALYNDIPLGAECQAAEIADGGATSASIEPAGTFTVDSADPETPITVTATNDFEVGPVQVIKEITGDGAADVPSDLTFTVQLSCTTEVNGQSVPVQLPDDGVQTLSKAHGLEADYSDIPIGATCRATETDNGGAADSTISPATMIVGADGDAAAFTVVNTFDAEQSPSATTGTPATPPESPGTPPNPPESTATAPPGSTLPNTGGPRLGALIIGAALLIAGALALAAARRRRRG</sequence>
<feature type="domain" description="DUF5979" evidence="4">
    <location>
        <begin position="1860"/>
        <end position="1974"/>
    </location>
</feature>
<dbReference type="Pfam" id="PF01345">
    <property type="entry name" value="DUF11"/>
    <property type="match status" value="1"/>
</dbReference>
<feature type="domain" description="DUF5979" evidence="4">
    <location>
        <begin position="2196"/>
        <end position="2301"/>
    </location>
</feature>
<feature type="domain" description="DUF5979" evidence="4">
    <location>
        <begin position="2306"/>
        <end position="2411"/>
    </location>
</feature>
<keyword evidence="6" id="KW-1185">Reference proteome</keyword>
<dbReference type="NCBIfam" id="TIGR01451">
    <property type="entry name" value="B_ant_repeat"/>
    <property type="match status" value="2"/>
</dbReference>
<feature type="compositionally biased region" description="Polar residues" evidence="1">
    <location>
        <begin position="217"/>
        <end position="230"/>
    </location>
</feature>
<feature type="domain" description="DUF5979" evidence="4">
    <location>
        <begin position="2416"/>
        <end position="2523"/>
    </location>
</feature>
<feature type="region of interest" description="Disordered" evidence="1">
    <location>
        <begin position="2634"/>
        <end position="2672"/>
    </location>
</feature>
<dbReference type="Proteomes" id="UP000199103">
    <property type="component" value="Chromosome I"/>
</dbReference>
<protein>
    <submittedName>
        <fullName evidence="5">Conserved repeat domain-containing protein</fullName>
    </submittedName>
</protein>
<keyword evidence="2" id="KW-1133">Transmembrane helix</keyword>
<dbReference type="InterPro" id="IPR047589">
    <property type="entry name" value="DUF11_rpt"/>
</dbReference>
<evidence type="ECO:0000313" key="5">
    <source>
        <dbReference type="EMBL" id="SDT26389.1"/>
    </source>
</evidence>
<feature type="domain" description="DUF5979" evidence="4">
    <location>
        <begin position="2088"/>
        <end position="2192"/>
    </location>
</feature>
<feature type="region of interest" description="Disordered" evidence="1">
    <location>
        <begin position="864"/>
        <end position="889"/>
    </location>
</feature>
<feature type="compositionally biased region" description="Pro residues" evidence="1">
    <location>
        <begin position="2644"/>
        <end position="2657"/>
    </location>
</feature>
<evidence type="ECO:0000256" key="2">
    <source>
        <dbReference type="SAM" id="Phobius"/>
    </source>
</evidence>
<dbReference type="OrthoDB" id="3727282at2"/>
<feature type="domain" description="DUF5979" evidence="4">
    <location>
        <begin position="1760"/>
        <end position="1855"/>
    </location>
</feature>
<evidence type="ECO:0000313" key="6">
    <source>
        <dbReference type="Proteomes" id="UP000199103"/>
    </source>
</evidence>
<feature type="transmembrane region" description="Helical" evidence="2">
    <location>
        <begin position="2677"/>
        <end position="2697"/>
    </location>
</feature>
<evidence type="ECO:0000259" key="4">
    <source>
        <dbReference type="Pfam" id="PF19407"/>
    </source>
</evidence>
<dbReference type="Pfam" id="PF19407">
    <property type="entry name" value="DUF5979"/>
    <property type="match status" value="8"/>
</dbReference>
<dbReference type="EMBL" id="LT629772">
    <property type="protein sequence ID" value="SDT26389.1"/>
    <property type="molecule type" value="Genomic_DNA"/>
</dbReference>
<feature type="region of interest" description="Disordered" evidence="1">
    <location>
        <begin position="1410"/>
        <end position="1438"/>
    </location>
</feature>
<dbReference type="Gene3D" id="2.60.40.740">
    <property type="match status" value="1"/>
</dbReference>
<reference evidence="5 6" key="1">
    <citation type="submission" date="2016-10" db="EMBL/GenBank/DDBJ databases">
        <authorList>
            <person name="de Groot N.N."/>
        </authorList>
    </citation>
    <scope>NUCLEOTIDE SEQUENCE [LARGE SCALE GENOMIC DNA]</scope>
    <source>
        <strain evidence="5 6">DSM 21800</strain>
    </source>
</reference>
<dbReference type="InterPro" id="IPR001434">
    <property type="entry name" value="OmcB-like_DUF11"/>
</dbReference>
<gene>
    <name evidence="5" type="ORF">SAMN04489812_4858</name>
</gene>
<feature type="domain" description="DUF5979" evidence="4">
    <location>
        <begin position="1985"/>
        <end position="2083"/>
    </location>
</feature>
<dbReference type="InterPro" id="IPR046022">
    <property type="entry name" value="DUF5979"/>
</dbReference>
<proteinExistence type="predicted"/>
<evidence type="ECO:0000256" key="1">
    <source>
        <dbReference type="SAM" id="MobiDB-lite"/>
    </source>
</evidence>